<dbReference type="Proteomes" id="UP000652567">
    <property type="component" value="Unassembled WGS sequence"/>
</dbReference>
<organism evidence="3 4">
    <name type="scientific">Cellvibrio polysaccharolyticus</name>
    <dbReference type="NCBI Taxonomy" id="2082724"/>
    <lineage>
        <taxon>Bacteria</taxon>
        <taxon>Pseudomonadati</taxon>
        <taxon>Pseudomonadota</taxon>
        <taxon>Gammaproteobacteria</taxon>
        <taxon>Cellvibrionales</taxon>
        <taxon>Cellvibrionaceae</taxon>
        <taxon>Cellvibrio</taxon>
    </lineage>
</organism>
<gene>
    <name evidence="3" type="ORF">C4F51_08190</name>
</gene>
<dbReference type="PANTHER" id="PTHR43031">
    <property type="entry name" value="FAD-DEPENDENT OXIDOREDUCTASE"/>
    <property type="match status" value="1"/>
</dbReference>
<evidence type="ECO:0000256" key="1">
    <source>
        <dbReference type="SAM" id="Phobius"/>
    </source>
</evidence>
<sequence>MTISLLTPGQTEQMLLNGAVLIDIRRPSEFNKEHIPQARSVPLALLEPESLDIPADSAIIFNCQTGHRARLYANRLEQSAQNDIYILDGGINAWKQAGLPVEKNASHHMSTGDQVKVAAGLLVIIGIVCGYFFSPWCYWIALLVAVDLVVGGFTKSGLLRAMIQQLPRNRH</sequence>
<feature type="transmembrane region" description="Helical" evidence="1">
    <location>
        <begin position="115"/>
        <end position="133"/>
    </location>
</feature>
<proteinExistence type="predicted"/>
<protein>
    <recommendedName>
        <fullName evidence="2">Rhodanese domain-containing protein</fullName>
    </recommendedName>
</protein>
<dbReference type="InterPro" id="IPR001763">
    <property type="entry name" value="Rhodanese-like_dom"/>
</dbReference>
<dbReference type="AlphaFoldDB" id="A0A928V1P7"/>
<dbReference type="Gene3D" id="6.10.140.1340">
    <property type="match status" value="1"/>
</dbReference>
<feature type="transmembrane region" description="Helical" evidence="1">
    <location>
        <begin position="139"/>
        <end position="163"/>
    </location>
</feature>
<dbReference type="InterPro" id="IPR036873">
    <property type="entry name" value="Rhodanese-like_dom_sf"/>
</dbReference>
<reference evidence="3" key="1">
    <citation type="submission" date="2018-07" db="EMBL/GenBank/DDBJ databases">
        <title>Genome assembly of strain Ka43.</title>
        <authorList>
            <person name="Kukolya J."/>
            <person name="Nagy I."/>
            <person name="Horvath B."/>
            <person name="Toth A."/>
        </authorList>
    </citation>
    <scope>NUCLEOTIDE SEQUENCE</scope>
    <source>
        <strain evidence="3">KB43</strain>
    </source>
</reference>
<dbReference type="SMART" id="SM00450">
    <property type="entry name" value="RHOD"/>
    <property type="match status" value="1"/>
</dbReference>
<feature type="domain" description="Rhodanese" evidence="2">
    <location>
        <begin position="15"/>
        <end position="103"/>
    </location>
</feature>
<comment type="caution">
    <text evidence="3">The sequence shown here is derived from an EMBL/GenBank/DDBJ whole genome shotgun (WGS) entry which is preliminary data.</text>
</comment>
<dbReference type="PROSITE" id="PS50206">
    <property type="entry name" value="RHODANESE_3"/>
    <property type="match status" value="1"/>
</dbReference>
<name>A0A928V1P7_9GAMM</name>
<evidence type="ECO:0000313" key="4">
    <source>
        <dbReference type="Proteomes" id="UP000652567"/>
    </source>
</evidence>
<keyword evidence="1" id="KW-0472">Membrane</keyword>
<evidence type="ECO:0000313" key="3">
    <source>
        <dbReference type="EMBL" id="MBE8717166.1"/>
    </source>
</evidence>
<dbReference type="EMBL" id="PRDL01000001">
    <property type="protein sequence ID" value="MBE8717166.1"/>
    <property type="molecule type" value="Genomic_DNA"/>
</dbReference>
<keyword evidence="4" id="KW-1185">Reference proteome</keyword>
<evidence type="ECO:0000259" key="2">
    <source>
        <dbReference type="PROSITE" id="PS50206"/>
    </source>
</evidence>
<dbReference type="Pfam" id="PF00581">
    <property type="entry name" value="Rhodanese"/>
    <property type="match status" value="1"/>
</dbReference>
<dbReference type="PANTHER" id="PTHR43031:SF1">
    <property type="entry name" value="PYRIDINE NUCLEOTIDE-DISULPHIDE OXIDOREDUCTASE"/>
    <property type="match status" value="1"/>
</dbReference>
<keyword evidence="1" id="KW-0812">Transmembrane</keyword>
<dbReference type="SUPFAM" id="SSF52821">
    <property type="entry name" value="Rhodanese/Cell cycle control phosphatase"/>
    <property type="match status" value="1"/>
</dbReference>
<dbReference type="Gene3D" id="3.40.250.10">
    <property type="entry name" value="Rhodanese-like domain"/>
    <property type="match status" value="1"/>
</dbReference>
<dbReference type="RefSeq" id="WP_193908800.1">
    <property type="nucleotide sequence ID" value="NZ_PRDL01000001.1"/>
</dbReference>
<accession>A0A928V1P7</accession>
<keyword evidence="1" id="KW-1133">Transmembrane helix</keyword>
<dbReference type="InterPro" id="IPR050229">
    <property type="entry name" value="GlpE_sulfurtransferase"/>
</dbReference>